<comment type="caution">
    <text evidence="2">The sequence shown here is derived from an EMBL/GenBank/DDBJ whole genome shotgun (WGS) entry which is preliminary data.</text>
</comment>
<proteinExistence type="predicted"/>
<feature type="compositionally biased region" description="Polar residues" evidence="1">
    <location>
        <begin position="1"/>
        <end position="33"/>
    </location>
</feature>
<organism evidence="2 3">
    <name type="scientific">Coniosporium apollinis</name>
    <dbReference type="NCBI Taxonomy" id="61459"/>
    <lineage>
        <taxon>Eukaryota</taxon>
        <taxon>Fungi</taxon>
        <taxon>Dikarya</taxon>
        <taxon>Ascomycota</taxon>
        <taxon>Pezizomycotina</taxon>
        <taxon>Dothideomycetes</taxon>
        <taxon>Dothideomycetes incertae sedis</taxon>
        <taxon>Coniosporium</taxon>
    </lineage>
</organism>
<evidence type="ECO:0000313" key="3">
    <source>
        <dbReference type="Proteomes" id="UP001172684"/>
    </source>
</evidence>
<feature type="region of interest" description="Disordered" evidence="1">
    <location>
        <begin position="94"/>
        <end position="119"/>
    </location>
</feature>
<feature type="region of interest" description="Disordered" evidence="1">
    <location>
        <begin position="1"/>
        <end position="37"/>
    </location>
</feature>
<keyword evidence="3" id="KW-1185">Reference proteome</keyword>
<name>A0ABQ9NNR4_9PEZI</name>
<gene>
    <name evidence="2" type="ORF">H2201_007268</name>
</gene>
<accession>A0ABQ9NNR4</accession>
<sequence length="139" mass="14614">MAEQNSATQTSTINENMNPSALSAQSGKDQTSLVEDDRNDFSIAEALCNQEDSFMPTAEHATELIVETVKEGAKGVASVVSNIAATIVDKVEKAADDRKDSALGPYSDHATTAPSDMDPVGEAVLLGLDMNGDGEIRRG</sequence>
<evidence type="ECO:0000256" key="1">
    <source>
        <dbReference type="SAM" id="MobiDB-lite"/>
    </source>
</evidence>
<dbReference type="Proteomes" id="UP001172684">
    <property type="component" value="Unassembled WGS sequence"/>
</dbReference>
<reference evidence="2" key="1">
    <citation type="submission" date="2022-10" db="EMBL/GenBank/DDBJ databases">
        <title>Culturing micro-colonial fungi from biological soil crusts in the Mojave desert and describing Neophaeococcomyces mojavensis, and introducing the new genera and species Taxawa tesnikishii.</title>
        <authorList>
            <person name="Kurbessoian T."/>
            <person name="Stajich J.E."/>
        </authorList>
    </citation>
    <scope>NUCLEOTIDE SEQUENCE</scope>
    <source>
        <strain evidence="2">TK_1</strain>
    </source>
</reference>
<evidence type="ECO:0000313" key="2">
    <source>
        <dbReference type="EMBL" id="KAJ9659677.1"/>
    </source>
</evidence>
<dbReference type="EMBL" id="JAPDRL010000073">
    <property type="protein sequence ID" value="KAJ9659677.1"/>
    <property type="molecule type" value="Genomic_DNA"/>
</dbReference>
<protein>
    <submittedName>
        <fullName evidence="2">Uncharacterized protein</fullName>
    </submittedName>
</protein>